<dbReference type="AlphaFoldDB" id="A0A917X0U9"/>
<evidence type="ECO:0000313" key="3">
    <source>
        <dbReference type="Proteomes" id="UP000608890"/>
    </source>
</evidence>
<feature type="region of interest" description="Disordered" evidence="1">
    <location>
        <begin position="1"/>
        <end position="83"/>
    </location>
</feature>
<evidence type="ECO:0000313" key="2">
    <source>
        <dbReference type="EMBL" id="GGM55337.1"/>
    </source>
</evidence>
<keyword evidence="3" id="KW-1185">Reference proteome</keyword>
<sequence length="83" mass="8837">MSAAYQGADPPDDDVAGAGADDIANQRPGQGRTTRQRSARSPAVGQRPTADSRFWWRWGYEPTEDDPVPTIGEEPSGGPGPMP</sequence>
<feature type="compositionally biased region" description="Low complexity" evidence="1">
    <location>
        <begin position="16"/>
        <end position="33"/>
    </location>
</feature>
<comment type="caution">
    <text evidence="2">The sequence shown here is derived from an EMBL/GenBank/DDBJ whole genome shotgun (WGS) entry which is preliminary data.</text>
</comment>
<name>A0A917X0U9_9ACTN</name>
<reference evidence="2" key="2">
    <citation type="submission" date="2020-09" db="EMBL/GenBank/DDBJ databases">
        <authorList>
            <person name="Sun Q."/>
            <person name="Zhou Y."/>
        </authorList>
    </citation>
    <scope>NUCLEOTIDE SEQUENCE</scope>
    <source>
        <strain evidence="2">CGMCC 4.7312</strain>
    </source>
</reference>
<protein>
    <submittedName>
        <fullName evidence="2">Uncharacterized protein</fullName>
    </submittedName>
</protein>
<proteinExistence type="predicted"/>
<evidence type="ECO:0000256" key="1">
    <source>
        <dbReference type="SAM" id="MobiDB-lite"/>
    </source>
</evidence>
<dbReference type="Proteomes" id="UP000608890">
    <property type="component" value="Unassembled WGS sequence"/>
</dbReference>
<accession>A0A917X0U9</accession>
<reference evidence="2" key="1">
    <citation type="journal article" date="2014" name="Int. J. Syst. Evol. Microbiol.">
        <title>Complete genome sequence of Corynebacterium casei LMG S-19264T (=DSM 44701T), isolated from a smear-ripened cheese.</title>
        <authorList>
            <consortium name="US DOE Joint Genome Institute (JGI-PGF)"/>
            <person name="Walter F."/>
            <person name="Albersmeier A."/>
            <person name="Kalinowski J."/>
            <person name="Ruckert C."/>
        </authorList>
    </citation>
    <scope>NUCLEOTIDE SEQUENCE</scope>
    <source>
        <strain evidence="2">CGMCC 4.7312</strain>
    </source>
</reference>
<organism evidence="2 3">
    <name type="scientific">Micromonospora sonchi</name>
    <dbReference type="NCBI Taxonomy" id="1763543"/>
    <lineage>
        <taxon>Bacteria</taxon>
        <taxon>Bacillati</taxon>
        <taxon>Actinomycetota</taxon>
        <taxon>Actinomycetes</taxon>
        <taxon>Micromonosporales</taxon>
        <taxon>Micromonosporaceae</taxon>
        <taxon>Micromonospora</taxon>
    </lineage>
</organism>
<gene>
    <name evidence="2" type="ORF">GCM10011608_45230</name>
</gene>
<dbReference type="EMBL" id="BMNB01000024">
    <property type="protein sequence ID" value="GGM55337.1"/>
    <property type="molecule type" value="Genomic_DNA"/>
</dbReference>